<dbReference type="AlphaFoldDB" id="A0A4R6M405"/>
<protein>
    <submittedName>
        <fullName evidence="1">Uncharacterized protein</fullName>
    </submittedName>
</protein>
<proteinExistence type="predicted"/>
<accession>A0A4R6M405</accession>
<comment type="caution">
    <text evidence="1">The sequence shown here is derived from an EMBL/GenBank/DDBJ whole genome shotgun (WGS) entry which is preliminary data.</text>
</comment>
<organism evidence="1 2">
    <name type="scientific">Marinomonas balearica</name>
    <dbReference type="NCBI Taxonomy" id="491947"/>
    <lineage>
        <taxon>Bacteria</taxon>
        <taxon>Pseudomonadati</taxon>
        <taxon>Pseudomonadota</taxon>
        <taxon>Gammaproteobacteria</taxon>
        <taxon>Oceanospirillales</taxon>
        <taxon>Oceanospirillaceae</taxon>
        <taxon>Marinomonas</taxon>
    </lineage>
</organism>
<evidence type="ECO:0000313" key="2">
    <source>
        <dbReference type="Proteomes" id="UP000294656"/>
    </source>
</evidence>
<dbReference type="Proteomes" id="UP000294656">
    <property type="component" value="Unassembled WGS sequence"/>
</dbReference>
<name>A0A4R6M405_9GAMM</name>
<gene>
    <name evidence="1" type="ORF">DFP79_3373</name>
</gene>
<reference evidence="1 2" key="1">
    <citation type="submission" date="2019-03" db="EMBL/GenBank/DDBJ databases">
        <title>Genomic Encyclopedia of Type Strains, Phase III (KMG-III): the genomes of soil and plant-associated and newly described type strains.</title>
        <authorList>
            <person name="Whitman W."/>
        </authorList>
    </citation>
    <scope>NUCLEOTIDE SEQUENCE [LARGE SCALE GENOMIC DNA]</scope>
    <source>
        <strain evidence="1 2">CECT 7378</strain>
    </source>
</reference>
<evidence type="ECO:0000313" key="1">
    <source>
        <dbReference type="EMBL" id="TDO96003.1"/>
    </source>
</evidence>
<keyword evidence="2" id="KW-1185">Reference proteome</keyword>
<dbReference type="EMBL" id="SNXC01000015">
    <property type="protein sequence ID" value="TDO96003.1"/>
    <property type="molecule type" value="Genomic_DNA"/>
</dbReference>
<sequence length="71" mass="7945">MCTGEGVTLVSDYPIRGFFKKMSSNCDKTLSNYDTKAQGKLLNFSTTSFSNTVEIQQFAPTKNPTMLRILK</sequence>